<dbReference type="EMBL" id="LBTR01000034">
    <property type="protein sequence ID" value="KKQ44071.1"/>
    <property type="molecule type" value="Genomic_DNA"/>
</dbReference>
<comment type="catalytic activity">
    <reaction evidence="7">
        <text>tRNA(Tyr) + L-tyrosine + ATP = L-tyrosyl-tRNA(Tyr) + AMP + diphosphate + H(+)</text>
        <dbReference type="Rhea" id="RHEA:10220"/>
        <dbReference type="Rhea" id="RHEA-COMP:9706"/>
        <dbReference type="Rhea" id="RHEA-COMP:9707"/>
        <dbReference type="ChEBI" id="CHEBI:15378"/>
        <dbReference type="ChEBI" id="CHEBI:30616"/>
        <dbReference type="ChEBI" id="CHEBI:33019"/>
        <dbReference type="ChEBI" id="CHEBI:58315"/>
        <dbReference type="ChEBI" id="CHEBI:78442"/>
        <dbReference type="ChEBI" id="CHEBI:78536"/>
        <dbReference type="ChEBI" id="CHEBI:456215"/>
        <dbReference type="EC" id="6.1.1.1"/>
    </reaction>
</comment>
<dbReference type="GO" id="GO:0005524">
    <property type="term" value="F:ATP binding"/>
    <property type="evidence" value="ECO:0007669"/>
    <property type="project" value="UniProtKB-KW"/>
</dbReference>
<accession>A0A0G0KU04</accession>
<dbReference type="InterPro" id="IPR002305">
    <property type="entry name" value="aa-tRNA-synth_Ic"/>
</dbReference>
<evidence type="ECO:0000256" key="8">
    <source>
        <dbReference type="NCBIfam" id="TIGR00234"/>
    </source>
</evidence>
<evidence type="ECO:0000313" key="11">
    <source>
        <dbReference type="Proteomes" id="UP000034603"/>
    </source>
</evidence>
<keyword evidence="3 9" id="KW-0547">Nucleotide-binding</keyword>
<evidence type="ECO:0000313" key="10">
    <source>
        <dbReference type="EMBL" id="KKQ44071.1"/>
    </source>
</evidence>
<evidence type="ECO:0000256" key="6">
    <source>
        <dbReference type="ARBA" id="ARBA00023146"/>
    </source>
</evidence>
<evidence type="ECO:0000256" key="3">
    <source>
        <dbReference type="ARBA" id="ARBA00022741"/>
    </source>
</evidence>
<evidence type="ECO:0000256" key="4">
    <source>
        <dbReference type="ARBA" id="ARBA00022840"/>
    </source>
</evidence>
<protein>
    <recommendedName>
        <fullName evidence="1 8">Tyrosine--tRNA ligase</fullName>
        <ecNumber evidence="1 8">6.1.1.1</ecNumber>
    </recommendedName>
</protein>
<comment type="similarity">
    <text evidence="9">Belongs to the class-I aminoacyl-tRNA synthetase family.</text>
</comment>
<keyword evidence="2 9" id="KW-0436">Ligase</keyword>
<keyword evidence="4 9" id="KW-0067">ATP-binding</keyword>
<dbReference type="PANTHER" id="PTHR11766">
    <property type="entry name" value="TYROSYL-TRNA SYNTHETASE"/>
    <property type="match status" value="1"/>
</dbReference>
<gene>
    <name evidence="10" type="ORF">US62_C0034G0009</name>
</gene>
<dbReference type="Gene3D" id="3.40.50.620">
    <property type="entry name" value="HUPs"/>
    <property type="match status" value="1"/>
</dbReference>
<dbReference type="InterPro" id="IPR002307">
    <property type="entry name" value="Tyr-tRNA-ligase"/>
</dbReference>
<dbReference type="NCBIfam" id="TIGR00234">
    <property type="entry name" value="tyrS"/>
    <property type="match status" value="1"/>
</dbReference>
<keyword evidence="5 9" id="KW-0648">Protein biosynthesis</keyword>
<dbReference type="GO" id="GO:0004831">
    <property type="term" value="F:tyrosine-tRNA ligase activity"/>
    <property type="evidence" value="ECO:0007669"/>
    <property type="project" value="UniProtKB-UniRule"/>
</dbReference>
<evidence type="ECO:0000256" key="9">
    <source>
        <dbReference type="RuleBase" id="RU363036"/>
    </source>
</evidence>
<proteinExistence type="inferred from homology"/>
<dbReference type="SUPFAM" id="SSF52374">
    <property type="entry name" value="Nucleotidylyl transferase"/>
    <property type="match status" value="1"/>
</dbReference>
<dbReference type="PANTHER" id="PTHR11766:SF1">
    <property type="entry name" value="TYROSINE--TRNA LIGASE"/>
    <property type="match status" value="1"/>
</dbReference>
<dbReference type="InterPro" id="IPR014729">
    <property type="entry name" value="Rossmann-like_a/b/a_fold"/>
</dbReference>
<dbReference type="Pfam" id="PF00579">
    <property type="entry name" value="tRNA-synt_1b"/>
    <property type="match status" value="1"/>
</dbReference>
<reference evidence="10 11" key="1">
    <citation type="journal article" date="2015" name="Nature">
        <title>rRNA introns, odd ribosomes, and small enigmatic genomes across a large radiation of phyla.</title>
        <authorList>
            <person name="Brown C.T."/>
            <person name="Hug L.A."/>
            <person name="Thomas B.C."/>
            <person name="Sharon I."/>
            <person name="Castelle C.J."/>
            <person name="Singh A."/>
            <person name="Wilkins M.J."/>
            <person name="Williams K.H."/>
            <person name="Banfield J.F."/>
        </authorList>
    </citation>
    <scope>NUCLEOTIDE SEQUENCE [LARGE SCALE GENOMIC DNA]</scope>
</reference>
<name>A0A0G0KU04_9BACT</name>
<dbReference type="InterPro" id="IPR024088">
    <property type="entry name" value="Tyr-tRNA-ligase_bac-type"/>
</dbReference>
<evidence type="ECO:0000256" key="1">
    <source>
        <dbReference type="ARBA" id="ARBA00013160"/>
    </source>
</evidence>
<evidence type="ECO:0000256" key="5">
    <source>
        <dbReference type="ARBA" id="ARBA00022917"/>
    </source>
</evidence>
<dbReference type="CDD" id="cd00805">
    <property type="entry name" value="TyrRS_core"/>
    <property type="match status" value="1"/>
</dbReference>
<dbReference type="PRINTS" id="PR01040">
    <property type="entry name" value="TRNASYNTHTYR"/>
</dbReference>
<evidence type="ECO:0000256" key="7">
    <source>
        <dbReference type="ARBA" id="ARBA00048248"/>
    </source>
</evidence>
<evidence type="ECO:0000256" key="2">
    <source>
        <dbReference type="ARBA" id="ARBA00022598"/>
    </source>
</evidence>
<dbReference type="GO" id="GO:0005829">
    <property type="term" value="C:cytosol"/>
    <property type="evidence" value="ECO:0007669"/>
    <property type="project" value="TreeGrafter"/>
</dbReference>
<dbReference type="Proteomes" id="UP000034603">
    <property type="component" value="Unassembled WGS sequence"/>
</dbReference>
<dbReference type="AlphaFoldDB" id="A0A0G0KU04"/>
<dbReference type="Gene3D" id="1.10.240.10">
    <property type="entry name" value="Tyrosyl-Transfer RNA Synthetase"/>
    <property type="match status" value="1"/>
</dbReference>
<dbReference type="GO" id="GO:0006437">
    <property type="term" value="P:tyrosyl-tRNA aminoacylation"/>
    <property type="evidence" value="ECO:0007669"/>
    <property type="project" value="UniProtKB-UniRule"/>
</dbReference>
<sequence length="447" mass="50119">MNIEEILTRGVAEVLPTKEGLKSLLSEKKIKLYQGFDPSMPSLHLGNMVGLMKLRQFQKLGHKVIFLIGDFTGMIGDPTDKLATRKKLTRDEVINNFKAWEKQSSSILDFVGENKAEIKFNYDWLNKLSPVDILDICSNVTYQQLIERDMFQNRISQNKPIYMHEMLYPIFQGYDSVAMDVDLEIGGSDQLFNMLVGRVLLKSLKDKEKIVLTTKLLVDDNGSKVGKTTGNALFLDTPANEFYSGIMSFPDEVIYLAFELLTEVELEGLETKIKVNPMAEKKHLAYEITKIVHGQDAADKAQKSFQETFQTAPMYLELFQVTQDQDCKSYALFPCYAQVPLVTEPVLATSVPEIVAAPSTVKSAEYSESRPQADYIIHVEVEPDGPNLNIVEPPKMPCRISSIVLAEVLKNALNDISQSLILFDSLWRISSPKPVTSGASADLESVT</sequence>
<keyword evidence="6 9" id="KW-0030">Aminoacyl-tRNA synthetase</keyword>
<comment type="caution">
    <text evidence="10">The sequence shown here is derived from an EMBL/GenBank/DDBJ whole genome shotgun (WGS) entry which is preliminary data.</text>
</comment>
<dbReference type="PATRIC" id="fig|1618546.3.peg.760"/>
<dbReference type="EC" id="6.1.1.1" evidence="1 8"/>
<organism evidence="10 11">
    <name type="scientific">Candidatus Woesebacteria bacterium GW2011_GWA1_37_8</name>
    <dbReference type="NCBI Taxonomy" id="1618546"/>
    <lineage>
        <taxon>Bacteria</taxon>
        <taxon>Candidatus Woeseibacteriota</taxon>
    </lineage>
</organism>